<dbReference type="Pfam" id="PF01625">
    <property type="entry name" value="PMSR"/>
    <property type="match status" value="1"/>
</dbReference>
<organism evidence="7">
    <name type="scientific">Roseihalotalea indica</name>
    <dbReference type="NCBI Taxonomy" id="2867963"/>
    <lineage>
        <taxon>Bacteria</taxon>
        <taxon>Pseudomonadati</taxon>
        <taxon>Bacteroidota</taxon>
        <taxon>Cytophagia</taxon>
        <taxon>Cytophagales</taxon>
        <taxon>Catalimonadaceae</taxon>
        <taxon>Roseihalotalea</taxon>
    </lineage>
</organism>
<dbReference type="PANTHER" id="PTHR43774:SF1">
    <property type="entry name" value="PEPTIDE METHIONINE SULFOXIDE REDUCTASE MSRA 2"/>
    <property type="match status" value="1"/>
</dbReference>
<evidence type="ECO:0000259" key="6">
    <source>
        <dbReference type="Pfam" id="PF01625"/>
    </source>
</evidence>
<dbReference type="Gene3D" id="3.30.1060.10">
    <property type="entry name" value="Peptide methionine sulphoxide reductase MsrA"/>
    <property type="match status" value="1"/>
</dbReference>
<name>A0AA49GMU1_9BACT</name>
<evidence type="ECO:0000256" key="4">
    <source>
        <dbReference type="HAMAP-Rule" id="MF_01401"/>
    </source>
</evidence>
<reference evidence="7" key="1">
    <citation type="journal article" date="2023" name="Comput. Struct. Biotechnol. J.">
        <title>Discovery of a novel marine Bacteroidetes with a rich repertoire of carbohydrate-active enzymes.</title>
        <authorList>
            <person name="Chen B."/>
            <person name="Liu G."/>
            <person name="Chen Q."/>
            <person name="Wang H."/>
            <person name="Liu L."/>
            <person name="Tang K."/>
        </authorList>
    </citation>
    <scope>NUCLEOTIDE SEQUENCE</scope>
    <source>
        <strain evidence="7">TK19036</strain>
    </source>
</reference>
<dbReference type="NCBIfam" id="TIGR00401">
    <property type="entry name" value="msrA"/>
    <property type="match status" value="1"/>
</dbReference>
<dbReference type="AlphaFoldDB" id="A0AA49GMU1"/>
<feature type="active site" evidence="4">
    <location>
        <position position="54"/>
    </location>
</feature>
<accession>A0AA49GMU1</accession>
<keyword evidence="5" id="KW-0732">Signal</keyword>
<comment type="catalytic activity">
    <reaction evidence="3 4">
        <text>[thioredoxin]-disulfide + L-methionine + H2O = L-methionine (S)-S-oxide + [thioredoxin]-dithiol</text>
        <dbReference type="Rhea" id="RHEA:19993"/>
        <dbReference type="Rhea" id="RHEA-COMP:10698"/>
        <dbReference type="Rhea" id="RHEA-COMP:10700"/>
        <dbReference type="ChEBI" id="CHEBI:15377"/>
        <dbReference type="ChEBI" id="CHEBI:29950"/>
        <dbReference type="ChEBI" id="CHEBI:50058"/>
        <dbReference type="ChEBI" id="CHEBI:57844"/>
        <dbReference type="ChEBI" id="CHEBI:58772"/>
        <dbReference type="EC" id="1.8.4.11"/>
    </reaction>
</comment>
<dbReference type="SUPFAM" id="SSF55068">
    <property type="entry name" value="Peptide methionine sulfoxide reductase"/>
    <property type="match status" value="1"/>
</dbReference>
<evidence type="ECO:0000256" key="2">
    <source>
        <dbReference type="ARBA" id="ARBA00047806"/>
    </source>
</evidence>
<evidence type="ECO:0000256" key="3">
    <source>
        <dbReference type="ARBA" id="ARBA00048782"/>
    </source>
</evidence>
<keyword evidence="1 4" id="KW-0560">Oxidoreductase</keyword>
<evidence type="ECO:0000256" key="1">
    <source>
        <dbReference type="ARBA" id="ARBA00023002"/>
    </source>
</evidence>
<sequence>MNKAILIISFIFLAVYCTAPSQEANSAEGYTVAPASLTEAEKQGLDTATFAGGCFWCTEAVFERVKGVKSVVSGYSGGEQANPTYEQVGAGQTDHAESIQIYYDPEVITYQKLLDVFFHTHDPTQLNRQGPDVGKQYRSVVFYQNEEQKVLAEEYMKKLSESGEYKKPIVTQLVPYQKFWMAEDYHQDYYEHNPGNPYIQSVTKPKVKKFEKQYSELLKDGVAS</sequence>
<evidence type="ECO:0000256" key="5">
    <source>
        <dbReference type="SAM" id="SignalP"/>
    </source>
</evidence>
<dbReference type="InterPro" id="IPR002569">
    <property type="entry name" value="Met_Sox_Rdtase_MsrA_dom"/>
</dbReference>
<dbReference type="InterPro" id="IPR036509">
    <property type="entry name" value="Met_Sox_Rdtase_MsrA_sf"/>
</dbReference>
<proteinExistence type="inferred from homology"/>
<dbReference type="GO" id="GO:0008113">
    <property type="term" value="F:peptide-methionine (S)-S-oxide reductase activity"/>
    <property type="evidence" value="ECO:0007669"/>
    <property type="project" value="UniProtKB-UniRule"/>
</dbReference>
<feature type="signal peptide" evidence="5">
    <location>
        <begin position="1"/>
        <end position="19"/>
    </location>
</feature>
<feature type="chain" id="PRO_5041281879" description="Peptide methionine sulfoxide reductase MsrA" evidence="5">
    <location>
        <begin position="20"/>
        <end position="224"/>
    </location>
</feature>
<dbReference type="EC" id="1.8.4.11" evidence="4"/>
<comment type="catalytic activity">
    <reaction evidence="2 4">
        <text>L-methionyl-[protein] + [thioredoxin]-disulfide + H2O = L-methionyl-(S)-S-oxide-[protein] + [thioredoxin]-dithiol</text>
        <dbReference type="Rhea" id="RHEA:14217"/>
        <dbReference type="Rhea" id="RHEA-COMP:10698"/>
        <dbReference type="Rhea" id="RHEA-COMP:10700"/>
        <dbReference type="Rhea" id="RHEA-COMP:12313"/>
        <dbReference type="Rhea" id="RHEA-COMP:12315"/>
        <dbReference type="ChEBI" id="CHEBI:15377"/>
        <dbReference type="ChEBI" id="CHEBI:16044"/>
        <dbReference type="ChEBI" id="CHEBI:29950"/>
        <dbReference type="ChEBI" id="CHEBI:44120"/>
        <dbReference type="ChEBI" id="CHEBI:50058"/>
        <dbReference type="EC" id="1.8.4.11"/>
    </reaction>
</comment>
<protein>
    <recommendedName>
        <fullName evidence="4">Peptide methionine sulfoxide reductase MsrA</fullName>
        <shortName evidence="4">Protein-methionine-S-oxide reductase</shortName>
        <ecNumber evidence="4">1.8.4.11</ecNumber>
    </recommendedName>
    <alternativeName>
        <fullName evidence="4">Peptide-methionine (S)-S-oxide reductase</fullName>
        <shortName evidence="4">Peptide Met(O) reductase</shortName>
    </alternativeName>
</protein>
<comment type="function">
    <text evidence="4">Has an important function as a repair enzyme for proteins that have been inactivated by oxidation. Catalyzes the reversible oxidation-reduction of methionine sulfoxide in proteins to methionine.</text>
</comment>
<dbReference type="PANTHER" id="PTHR43774">
    <property type="entry name" value="PEPTIDE METHIONINE SULFOXIDE REDUCTASE"/>
    <property type="match status" value="1"/>
</dbReference>
<dbReference type="EMBL" id="CP120682">
    <property type="protein sequence ID" value="WKN35131.1"/>
    <property type="molecule type" value="Genomic_DNA"/>
</dbReference>
<gene>
    <name evidence="4 7" type="primary">msrA</name>
    <name evidence="7" type="ORF">K4G66_22400</name>
</gene>
<evidence type="ECO:0000313" key="7">
    <source>
        <dbReference type="EMBL" id="WKN35131.1"/>
    </source>
</evidence>
<comment type="similarity">
    <text evidence="4">Belongs to the MsrA Met sulfoxide reductase family.</text>
</comment>
<dbReference type="HAMAP" id="MF_01401">
    <property type="entry name" value="MsrA"/>
    <property type="match status" value="1"/>
</dbReference>
<reference evidence="7" key="2">
    <citation type="journal article" date="2024" name="Antonie Van Leeuwenhoek">
        <title>Roseihalotalea indica gen. nov., sp. nov., a halophilic Bacteroidetes from mesopelagic Southwest Indian Ocean with higher carbohydrate metabolic potential.</title>
        <authorList>
            <person name="Chen B."/>
            <person name="Zhang M."/>
            <person name="Lin D."/>
            <person name="Ye J."/>
            <person name="Tang K."/>
        </authorList>
    </citation>
    <scope>NUCLEOTIDE SEQUENCE</scope>
    <source>
        <strain evidence="7">TK19036</strain>
    </source>
</reference>
<feature type="domain" description="Peptide methionine sulphoxide reductase MsrA" evidence="6">
    <location>
        <begin position="47"/>
        <end position="198"/>
    </location>
</feature>